<dbReference type="STRING" id="230819.A0A5C3KA40"/>
<feature type="domain" description="Rhodopsin" evidence="2">
    <location>
        <begin position="24"/>
        <end position="207"/>
    </location>
</feature>
<feature type="transmembrane region" description="Helical" evidence="1">
    <location>
        <begin position="39"/>
        <end position="56"/>
    </location>
</feature>
<proteinExistence type="predicted"/>
<evidence type="ECO:0000313" key="4">
    <source>
        <dbReference type="Proteomes" id="UP000307440"/>
    </source>
</evidence>
<feature type="transmembrane region" description="Helical" evidence="1">
    <location>
        <begin position="183"/>
        <end position="206"/>
    </location>
</feature>
<dbReference type="EMBL" id="ML210599">
    <property type="protein sequence ID" value="TFK16945.1"/>
    <property type="molecule type" value="Genomic_DNA"/>
</dbReference>
<dbReference type="OrthoDB" id="3229610at2759"/>
<keyword evidence="1" id="KW-1133">Transmembrane helix</keyword>
<feature type="transmembrane region" description="Helical" evidence="1">
    <location>
        <begin position="150"/>
        <end position="171"/>
    </location>
</feature>
<keyword evidence="1" id="KW-0472">Membrane</keyword>
<evidence type="ECO:0000256" key="1">
    <source>
        <dbReference type="SAM" id="Phobius"/>
    </source>
</evidence>
<organism evidence="3 4">
    <name type="scientific">Coprinopsis marcescibilis</name>
    <name type="common">Agaric fungus</name>
    <name type="synonym">Psathyrella marcescibilis</name>
    <dbReference type="NCBI Taxonomy" id="230819"/>
    <lineage>
        <taxon>Eukaryota</taxon>
        <taxon>Fungi</taxon>
        <taxon>Dikarya</taxon>
        <taxon>Basidiomycota</taxon>
        <taxon>Agaricomycotina</taxon>
        <taxon>Agaricomycetes</taxon>
        <taxon>Agaricomycetidae</taxon>
        <taxon>Agaricales</taxon>
        <taxon>Agaricineae</taxon>
        <taxon>Psathyrellaceae</taxon>
        <taxon>Coprinopsis</taxon>
    </lineage>
</organism>
<reference evidence="3 4" key="1">
    <citation type="journal article" date="2019" name="Nat. Ecol. Evol.">
        <title>Megaphylogeny resolves global patterns of mushroom evolution.</title>
        <authorList>
            <person name="Varga T."/>
            <person name="Krizsan K."/>
            <person name="Foldi C."/>
            <person name="Dima B."/>
            <person name="Sanchez-Garcia M."/>
            <person name="Sanchez-Ramirez S."/>
            <person name="Szollosi G.J."/>
            <person name="Szarkandi J.G."/>
            <person name="Papp V."/>
            <person name="Albert L."/>
            <person name="Andreopoulos W."/>
            <person name="Angelini C."/>
            <person name="Antonin V."/>
            <person name="Barry K.W."/>
            <person name="Bougher N.L."/>
            <person name="Buchanan P."/>
            <person name="Buyck B."/>
            <person name="Bense V."/>
            <person name="Catcheside P."/>
            <person name="Chovatia M."/>
            <person name="Cooper J."/>
            <person name="Damon W."/>
            <person name="Desjardin D."/>
            <person name="Finy P."/>
            <person name="Geml J."/>
            <person name="Haridas S."/>
            <person name="Hughes K."/>
            <person name="Justo A."/>
            <person name="Karasinski D."/>
            <person name="Kautmanova I."/>
            <person name="Kiss B."/>
            <person name="Kocsube S."/>
            <person name="Kotiranta H."/>
            <person name="LaButti K.M."/>
            <person name="Lechner B.E."/>
            <person name="Liimatainen K."/>
            <person name="Lipzen A."/>
            <person name="Lukacs Z."/>
            <person name="Mihaltcheva S."/>
            <person name="Morgado L.N."/>
            <person name="Niskanen T."/>
            <person name="Noordeloos M.E."/>
            <person name="Ohm R.A."/>
            <person name="Ortiz-Santana B."/>
            <person name="Ovrebo C."/>
            <person name="Racz N."/>
            <person name="Riley R."/>
            <person name="Savchenko A."/>
            <person name="Shiryaev A."/>
            <person name="Soop K."/>
            <person name="Spirin V."/>
            <person name="Szebenyi C."/>
            <person name="Tomsovsky M."/>
            <person name="Tulloss R.E."/>
            <person name="Uehling J."/>
            <person name="Grigoriev I.V."/>
            <person name="Vagvolgyi C."/>
            <person name="Papp T."/>
            <person name="Martin F.M."/>
            <person name="Miettinen O."/>
            <person name="Hibbett D.S."/>
            <person name="Nagy L.G."/>
        </authorList>
    </citation>
    <scope>NUCLEOTIDE SEQUENCE [LARGE SCALE GENOMIC DNA]</scope>
    <source>
        <strain evidence="3 4">CBS 121175</strain>
    </source>
</reference>
<sequence length="267" mass="29734">MAIDPIFAAFIALHYVSMLITVIRLGYRVKRRQLWWDDLWALLAIVGTVFIIMLYTTLGLRKLNTFPAQMQSFFTWMSYLSSPTAMWSARLSILLTIIKVLPFGTNRNVARASFIVMFFLWVGVLLSKVFMCGVPVPTNLVCDVPRKTTALTLTLNIVSVVWLVALPAFRLYRVKSALAYRNFMVACVTAGLCLIAVDVAHAVNLINAEAPGRVANYQALNISGNLQVILSMLASNIVVFITYMFSVDSPVPPPPEFERSSKDSASI</sequence>
<feature type="transmembrane region" description="Helical" evidence="1">
    <location>
        <begin position="226"/>
        <end position="245"/>
    </location>
</feature>
<dbReference type="Proteomes" id="UP000307440">
    <property type="component" value="Unassembled WGS sequence"/>
</dbReference>
<dbReference type="InterPro" id="IPR049326">
    <property type="entry name" value="Rhodopsin_dom_fungi"/>
</dbReference>
<protein>
    <recommendedName>
        <fullName evidence="2">Rhodopsin domain-containing protein</fullName>
    </recommendedName>
</protein>
<gene>
    <name evidence="3" type="ORF">FA15DRAFT_374536</name>
</gene>
<dbReference type="AlphaFoldDB" id="A0A5C3KA40"/>
<feature type="transmembrane region" description="Helical" evidence="1">
    <location>
        <begin position="76"/>
        <end position="97"/>
    </location>
</feature>
<keyword evidence="1" id="KW-0812">Transmembrane</keyword>
<evidence type="ECO:0000259" key="2">
    <source>
        <dbReference type="Pfam" id="PF20684"/>
    </source>
</evidence>
<keyword evidence="4" id="KW-1185">Reference proteome</keyword>
<name>A0A5C3KA40_COPMA</name>
<feature type="transmembrane region" description="Helical" evidence="1">
    <location>
        <begin position="109"/>
        <end position="130"/>
    </location>
</feature>
<dbReference type="Pfam" id="PF20684">
    <property type="entry name" value="Fung_rhodopsin"/>
    <property type="match status" value="1"/>
</dbReference>
<accession>A0A5C3KA40</accession>
<evidence type="ECO:0000313" key="3">
    <source>
        <dbReference type="EMBL" id="TFK16945.1"/>
    </source>
</evidence>
<feature type="transmembrane region" description="Helical" evidence="1">
    <location>
        <begin position="6"/>
        <end position="27"/>
    </location>
</feature>